<comment type="caution">
    <text evidence="1">The sequence shown here is derived from an EMBL/GenBank/DDBJ whole genome shotgun (WGS) entry which is preliminary data.</text>
</comment>
<dbReference type="EMBL" id="MCBR01006678">
    <property type="protein sequence ID" value="RKF77087.1"/>
    <property type="molecule type" value="Genomic_DNA"/>
</dbReference>
<protein>
    <recommendedName>
        <fullName evidence="3">GAG-pre-integrase domain-containing protein</fullName>
    </recommendedName>
</protein>
<feature type="non-terminal residue" evidence="1">
    <location>
        <position position="1"/>
    </location>
</feature>
<dbReference type="OrthoDB" id="10632635at2759"/>
<sequence>NDIAVLSSSGSTLATAQLKDTLFCFNTSPSSNLDTHTRSKLNLPSHRFSASTSKTDSITLPSEEHNPALLSQETTKNVTQLLHNRLGHVGPHFLKNLDISKFSLPSSFNKGTSDPPLNIKSLSAYDICNSCKQVEIINRSPATNSSTILEPIHSDTWGKCHIPGIFGSLYFVSFTDDLSRE</sequence>
<accession>A0A420IRE4</accession>
<dbReference type="AlphaFoldDB" id="A0A420IRE4"/>
<reference evidence="1 2" key="1">
    <citation type="journal article" date="2018" name="BMC Genomics">
        <title>Comparative genome analyses reveal sequence features reflecting distinct modes of host-adaptation between dicot and monocot powdery mildew.</title>
        <authorList>
            <person name="Wu Y."/>
            <person name="Ma X."/>
            <person name="Pan Z."/>
            <person name="Kale S.D."/>
            <person name="Song Y."/>
            <person name="King H."/>
            <person name="Zhang Q."/>
            <person name="Presley C."/>
            <person name="Deng X."/>
            <person name="Wei C.I."/>
            <person name="Xiao S."/>
        </authorList>
    </citation>
    <scope>NUCLEOTIDE SEQUENCE [LARGE SCALE GENOMIC DNA]</scope>
    <source>
        <strain evidence="1">UCSC1</strain>
    </source>
</reference>
<name>A0A420IRE4_9PEZI</name>
<gene>
    <name evidence="1" type="ORF">GcC1_066035</name>
</gene>
<evidence type="ECO:0000313" key="2">
    <source>
        <dbReference type="Proteomes" id="UP000285405"/>
    </source>
</evidence>
<feature type="non-terminal residue" evidence="1">
    <location>
        <position position="181"/>
    </location>
</feature>
<evidence type="ECO:0008006" key="3">
    <source>
        <dbReference type="Google" id="ProtNLM"/>
    </source>
</evidence>
<proteinExistence type="predicted"/>
<dbReference type="Proteomes" id="UP000285405">
    <property type="component" value="Unassembled WGS sequence"/>
</dbReference>
<evidence type="ECO:0000313" key="1">
    <source>
        <dbReference type="EMBL" id="RKF77087.1"/>
    </source>
</evidence>
<organism evidence="1 2">
    <name type="scientific">Golovinomyces cichoracearum</name>
    <dbReference type="NCBI Taxonomy" id="62708"/>
    <lineage>
        <taxon>Eukaryota</taxon>
        <taxon>Fungi</taxon>
        <taxon>Dikarya</taxon>
        <taxon>Ascomycota</taxon>
        <taxon>Pezizomycotina</taxon>
        <taxon>Leotiomycetes</taxon>
        <taxon>Erysiphales</taxon>
        <taxon>Erysiphaceae</taxon>
        <taxon>Golovinomyces</taxon>
    </lineage>
</organism>